<sequence length="163" mass="18513">MPTIRQMRARMNSGHRQVLEAVREGRKLVTARSSEANGLMTCRATLIGWGAIEDDCLTEVGQQLLKSLVEKHVMSGRTPTTLQTLERTAWAKQFKIDSPVSYKTALQYALQDRLSVFIERSLETGEPVWAIRVFDEPAFWMEAMPTKAQATALCREMGWKIVR</sequence>
<reference evidence="1 2" key="1">
    <citation type="submission" date="2020-12" db="EMBL/GenBank/DDBJ databases">
        <title>FDA dAtabase for Regulatory Grade micrObial Sequences (FDA-ARGOS): Supporting development and validation of Infectious Disease Dx tests.</title>
        <authorList>
            <person name="Sproer C."/>
            <person name="Gronow S."/>
            <person name="Severitt S."/>
            <person name="Schroder I."/>
            <person name="Tallon L."/>
            <person name="Sadzewicz L."/>
            <person name="Zhao X."/>
            <person name="Boylan J."/>
            <person name="Ott S."/>
            <person name="Bowen H."/>
            <person name="Vavikolanu K."/>
            <person name="Mehta A."/>
            <person name="Aluvathingal J."/>
            <person name="Nadendla S."/>
            <person name="Lowell S."/>
            <person name="Myers T."/>
            <person name="Yan Y."/>
            <person name="Sichtig H."/>
        </authorList>
    </citation>
    <scope>NUCLEOTIDE SEQUENCE [LARGE SCALE GENOMIC DNA]</scope>
    <source>
        <strain evidence="1 2">FDAARGOS_890</strain>
        <plasmid evidence="1 2">unnamed</plasmid>
    </source>
</reference>
<keyword evidence="1" id="KW-0614">Plasmid</keyword>
<dbReference type="KEGG" id="dla:I6G47_32920"/>
<dbReference type="Proteomes" id="UP000595064">
    <property type="component" value="Plasmid unnamed"/>
</dbReference>
<organism evidence="1 2">
    <name type="scientific">Delftia lacustris</name>
    <dbReference type="NCBI Taxonomy" id="558537"/>
    <lineage>
        <taxon>Bacteria</taxon>
        <taxon>Pseudomonadati</taxon>
        <taxon>Pseudomonadota</taxon>
        <taxon>Betaproteobacteria</taxon>
        <taxon>Burkholderiales</taxon>
        <taxon>Comamonadaceae</taxon>
        <taxon>Delftia</taxon>
    </lineage>
</organism>
<keyword evidence="2" id="KW-1185">Reference proteome</keyword>
<proteinExistence type="predicted"/>
<dbReference type="RefSeq" id="WP_197968121.1">
    <property type="nucleotide sequence ID" value="NZ_CP065749.1"/>
</dbReference>
<protein>
    <submittedName>
        <fullName evidence="1">Uncharacterized protein</fullName>
    </submittedName>
</protein>
<dbReference type="EMBL" id="CP065749">
    <property type="protein sequence ID" value="QPS84951.1"/>
    <property type="molecule type" value="Genomic_DNA"/>
</dbReference>
<evidence type="ECO:0000313" key="2">
    <source>
        <dbReference type="Proteomes" id="UP000595064"/>
    </source>
</evidence>
<accession>A0A7T3DH36</accession>
<name>A0A7T3DH36_9BURK</name>
<geneLocation type="plasmid" evidence="1 2">
    <name>unnamed</name>
</geneLocation>
<dbReference type="AlphaFoldDB" id="A0A7T3DH36"/>
<evidence type="ECO:0000313" key="1">
    <source>
        <dbReference type="EMBL" id="QPS84951.1"/>
    </source>
</evidence>
<gene>
    <name evidence="1" type="ORF">I6G47_32920</name>
</gene>